<dbReference type="Proteomes" id="UP001321473">
    <property type="component" value="Unassembled WGS sequence"/>
</dbReference>
<feature type="compositionally biased region" description="Acidic residues" evidence="1">
    <location>
        <begin position="113"/>
        <end position="135"/>
    </location>
</feature>
<proteinExistence type="predicted"/>
<protein>
    <submittedName>
        <fullName evidence="2">Uncharacterized protein</fullName>
    </submittedName>
</protein>
<reference evidence="2 3" key="1">
    <citation type="journal article" date="2023" name="Arcadia Sci">
        <title>De novo assembly of a long-read Amblyomma americanum tick genome.</title>
        <authorList>
            <person name="Chou S."/>
            <person name="Poskanzer K.E."/>
            <person name="Rollins M."/>
            <person name="Thuy-Boun P.S."/>
        </authorList>
    </citation>
    <scope>NUCLEOTIDE SEQUENCE [LARGE SCALE GENOMIC DNA]</scope>
    <source>
        <strain evidence="2">F_SG_1</strain>
        <tissue evidence="2">Salivary glands</tissue>
    </source>
</reference>
<comment type="caution">
    <text evidence="2">The sequence shown here is derived from an EMBL/GenBank/DDBJ whole genome shotgun (WGS) entry which is preliminary data.</text>
</comment>
<keyword evidence="3" id="KW-1185">Reference proteome</keyword>
<dbReference type="AlphaFoldDB" id="A0AAQ4EFB4"/>
<evidence type="ECO:0000313" key="3">
    <source>
        <dbReference type="Proteomes" id="UP001321473"/>
    </source>
</evidence>
<gene>
    <name evidence="2" type="ORF">V5799_012135</name>
</gene>
<evidence type="ECO:0000313" key="2">
    <source>
        <dbReference type="EMBL" id="KAK8773332.1"/>
    </source>
</evidence>
<feature type="region of interest" description="Disordered" evidence="1">
    <location>
        <begin position="84"/>
        <end position="135"/>
    </location>
</feature>
<sequence>MPFAKFFWRTENEAANIEAVVSTDSTTTSSSFNFKRKIRNMSTRILVIPRVGLAWVKPLMSVPNFFTQLFSEEYIIPQEIIDTADKTDGSGDNDLDYQNDHKDQDDLHKFNDLDDLGSEDEQDDLDDLGDLEGLD</sequence>
<organism evidence="2 3">
    <name type="scientific">Amblyomma americanum</name>
    <name type="common">Lone star tick</name>
    <dbReference type="NCBI Taxonomy" id="6943"/>
    <lineage>
        <taxon>Eukaryota</taxon>
        <taxon>Metazoa</taxon>
        <taxon>Ecdysozoa</taxon>
        <taxon>Arthropoda</taxon>
        <taxon>Chelicerata</taxon>
        <taxon>Arachnida</taxon>
        <taxon>Acari</taxon>
        <taxon>Parasitiformes</taxon>
        <taxon>Ixodida</taxon>
        <taxon>Ixodoidea</taxon>
        <taxon>Ixodidae</taxon>
        <taxon>Amblyomminae</taxon>
        <taxon>Amblyomma</taxon>
    </lineage>
</organism>
<evidence type="ECO:0000256" key="1">
    <source>
        <dbReference type="SAM" id="MobiDB-lite"/>
    </source>
</evidence>
<accession>A0AAQ4EFB4</accession>
<dbReference type="EMBL" id="JARKHS020017068">
    <property type="protein sequence ID" value="KAK8773332.1"/>
    <property type="molecule type" value="Genomic_DNA"/>
</dbReference>
<name>A0AAQ4EFB4_AMBAM</name>
<feature type="compositionally biased region" description="Basic and acidic residues" evidence="1">
    <location>
        <begin position="98"/>
        <end position="112"/>
    </location>
</feature>